<evidence type="ECO:0000313" key="3">
    <source>
        <dbReference type="Proteomes" id="UP000277294"/>
    </source>
</evidence>
<dbReference type="OrthoDB" id="8565319at2"/>
<protein>
    <recommendedName>
        <fullName evidence="4">DUF3887 domain-containing protein</fullName>
    </recommendedName>
</protein>
<proteinExistence type="predicted"/>
<dbReference type="Proteomes" id="UP000277294">
    <property type="component" value="Unassembled WGS sequence"/>
</dbReference>
<reference evidence="2 3" key="1">
    <citation type="submission" date="2018-10" db="EMBL/GenBank/DDBJ databases">
        <authorList>
            <person name="Criscuolo A."/>
        </authorList>
    </citation>
    <scope>NUCLEOTIDE SEQUENCE [LARGE SCALE GENOMIC DNA]</scope>
    <source>
        <strain evidence="2">DnA1</strain>
    </source>
</reference>
<evidence type="ECO:0008006" key="4">
    <source>
        <dbReference type="Google" id="ProtNLM"/>
    </source>
</evidence>
<name>A0A3P4B5D7_9BURK</name>
<dbReference type="AlphaFoldDB" id="A0A3P4B5D7"/>
<evidence type="ECO:0000313" key="2">
    <source>
        <dbReference type="EMBL" id="VCU71111.1"/>
    </source>
</evidence>
<evidence type="ECO:0000256" key="1">
    <source>
        <dbReference type="SAM" id="SignalP"/>
    </source>
</evidence>
<feature type="chain" id="PRO_5017967049" description="DUF3887 domain-containing protein" evidence="1">
    <location>
        <begin position="25"/>
        <end position="129"/>
    </location>
</feature>
<keyword evidence="1" id="KW-0732">Signal</keyword>
<accession>A0A3P4B5D7</accession>
<sequence length="129" mass="14108">MNFLRNAILGLLMAGTLHGAPVLAADAAAIEAENQAIKSLLTAIENKDYQQFVEPGTSDFAKLDPAQFQAVAEQIGPRLHAGYQVQRLGDYRQQRYVFSLWKISFKDGGDELVGTLNLQDGKVGGFVLR</sequence>
<dbReference type="RefSeq" id="WP_124080572.1">
    <property type="nucleotide sequence ID" value="NZ_UWPJ01000024.1"/>
</dbReference>
<keyword evidence="3" id="KW-1185">Reference proteome</keyword>
<dbReference type="EMBL" id="UWPJ01000024">
    <property type="protein sequence ID" value="VCU71111.1"/>
    <property type="molecule type" value="Genomic_DNA"/>
</dbReference>
<feature type="signal peptide" evidence="1">
    <location>
        <begin position="1"/>
        <end position="24"/>
    </location>
</feature>
<gene>
    <name evidence="2" type="ORF">PIGHUM_03192</name>
</gene>
<organism evidence="2 3">
    <name type="scientific">Pigmentiphaga humi</name>
    <dbReference type="NCBI Taxonomy" id="2478468"/>
    <lineage>
        <taxon>Bacteria</taxon>
        <taxon>Pseudomonadati</taxon>
        <taxon>Pseudomonadota</taxon>
        <taxon>Betaproteobacteria</taxon>
        <taxon>Burkholderiales</taxon>
        <taxon>Alcaligenaceae</taxon>
        <taxon>Pigmentiphaga</taxon>
    </lineage>
</organism>